<name>A0ABU8LQJ4_9MICO</name>
<evidence type="ECO:0000259" key="1">
    <source>
        <dbReference type="Pfam" id="PF01370"/>
    </source>
</evidence>
<evidence type="ECO:0000313" key="3">
    <source>
        <dbReference type="Proteomes" id="UP001368654"/>
    </source>
</evidence>
<dbReference type="Gene3D" id="3.40.50.720">
    <property type="entry name" value="NAD(P)-binding Rossmann-like Domain"/>
    <property type="match status" value="1"/>
</dbReference>
<comment type="caution">
    <text evidence="2">The sequence shown here is derived from an EMBL/GenBank/DDBJ whole genome shotgun (WGS) entry which is preliminary data.</text>
</comment>
<dbReference type="Pfam" id="PF01370">
    <property type="entry name" value="Epimerase"/>
    <property type="match status" value="1"/>
</dbReference>
<accession>A0ABU8LQJ4</accession>
<dbReference type="InterPro" id="IPR036291">
    <property type="entry name" value="NAD(P)-bd_dom_sf"/>
</dbReference>
<reference evidence="2 3" key="1">
    <citation type="submission" date="2024-02" db="EMBL/GenBank/DDBJ databases">
        <authorList>
            <person name="Saticioglu I.B."/>
        </authorList>
    </citation>
    <scope>NUCLEOTIDE SEQUENCE [LARGE SCALE GENOMIC DNA]</scope>
    <source>
        <strain evidence="2 3">Mu-86</strain>
    </source>
</reference>
<sequence length="349" mass="37315">MTRVLVTGGAGFIGSRIVVAALARGWEVRVIDALVPSVHQTRPEIAREVEFIEADVTDPAALDRCMQGVDVVSHQAAKVGMGVDFSDAPDYMRANAVGTAEVLAAMSRAEIGRLVLASSMVVYGEGRYVGHHGDVRPGPRRAEDLQNGMFEPRDPASGEILNPALTVEDAILDPRSVYAASKLAQEHLATIWAHEVGGKVAMLRYHNVYGPGMPRDTPYAGVAAIFRSSLEHAQAPRVFEDGGQRRDFVHVDDIASANVAAMEWTARMDAAPSRAFNIGSGTVSTILDVASELSRVCNGPEPIVTGQFRAADVRHITASSERAHAELAWSASVGLAEGLREFAASPLRD</sequence>
<keyword evidence="3" id="KW-1185">Reference proteome</keyword>
<dbReference type="RefSeq" id="WP_337336966.1">
    <property type="nucleotide sequence ID" value="NZ_JBBDGL010000001.1"/>
</dbReference>
<dbReference type="EMBL" id="JBBDGL010000001">
    <property type="protein sequence ID" value="MEJ1154530.1"/>
    <property type="molecule type" value="Genomic_DNA"/>
</dbReference>
<dbReference type="SUPFAM" id="SSF51735">
    <property type="entry name" value="NAD(P)-binding Rossmann-fold domains"/>
    <property type="match status" value="1"/>
</dbReference>
<dbReference type="InterPro" id="IPR050177">
    <property type="entry name" value="Lipid_A_modif_metabolic_enz"/>
</dbReference>
<dbReference type="PANTHER" id="PTHR43245">
    <property type="entry name" value="BIFUNCTIONAL POLYMYXIN RESISTANCE PROTEIN ARNA"/>
    <property type="match status" value="1"/>
</dbReference>
<protein>
    <submittedName>
        <fullName evidence="2">SDR family NAD(P)-dependent oxidoreductase</fullName>
    </submittedName>
</protein>
<gene>
    <name evidence="2" type="ORF">WDU96_02820</name>
</gene>
<evidence type="ECO:0000313" key="2">
    <source>
        <dbReference type="EMBL" id="MEJ1154530.1"/>
    </source>
</evidence>
<dbReference type="Proteomes" id="UP001368654">
    <property type="component" value="Unassembled WGS sequence"/>
</dbReference>
<proteinExistence type="predicted"/>
<feature type="domain" description="NAD-dependent epimerase/dehydratase" evidence="1">
    <location>
        <begin position="4"/>
        <end position="279"/>
    </location>
</feature>
<dbReference type="PANTHER" id="PTHR43245:SF13">
    <property type="entry name" value="UDP-D-APIOSE_UDP-D-XYLOSE SYNTHASE 2"/>
    <property type="match status" value="1"/>
</dbReference>
<dbReference type="InterPro" id="IPR001509">
    <property type="entry name" value="Epimerase_deHydtase"/>
</dbReference>
<organism evidence="2 3">
    <name type="scientific">Microbacterium marmarense</name>
    <dbReference type="NCBI Taxonomy" id="3122051"/>
    <lineage>
        <taxon>Bacteria</taxon>
        <taxon>Bacillati</taxon>
        <taxon>Actinomycetota</taxon>
        <taxon>Actinomycetes</taxon>
        <taxon>Micrococcales</taxon>
        <taxon>Microbacteriaceae</taxon>
        <taxon>Microbacterium</taxon>
    </lineage>
</organism>